<keyword evidence="2" id="KW-0378">Hydrolase</keyword>
<dbReference type="Proteomes" id="UP000732377">
    <property type="component" value="Unassembled WGS sequence"/>
</dbReference>
<accession>A0A953IBB6</accession>
<evidence type="ECO:0000256" key="2">
    <source>
        <dbReference type="ARBA" id="ARBA00022801"/>
    </source>
</evidence>
<dbReference type="InterPro" id="IPR003615">
    <property type="entry name" value="HNH_nuc"/>
</dbReference>
<proteinExistence type="inferred from homology"/>
<dbReference type="EMBL" id="PIUK01000272">
    <property type="protein sequence ID" value="MBY6277888.1"/>
    <property type="molecule type" value="Genomic_DNA"/>
</dbReference>
<feature type="domain" description="HNH nuclease" evidence="6">
    <location>
        <begin position="34"/>
        <end position="90"/>
    </location>
</feature>
<dbReference type="Pfam" id="PF01844">
    <property type="entry name" value="HNH"/>
    <property type="match status" value="1"/>
</dbReference>
<evidence type="ECO:0000313" key="8">
    <source>
        <dbReference type="Proteomes" id="UP000732377"/>
    </source>
</evidence>
<dbReference type="InterPro" id="IPR002711">
    <property type="entry name" value="HNH"/>
</dbReference>
<dbReference type="RefSeq" id="WP_273381288.1">
    <property type="nucleotide sequence ID" value="NZ_PIUK01000272.1"/>
</dbReference>
<dbReference type="PANTHER" id="PTHR41286:SF1">
    <property type="entry name" value="HNH NUCLEASE YAJD-RELATED"/>
    <property type="match status" value="1"/>
</dbReference>
<gene>
    <name evidence="7" type="ORF">CWE10_17175</name>
</gene>
<dbReference type="SMART" id="SM00507">
    <property type="entry name" value="HNHc"/>
    <property type="match status" value="1"/>
</dbReference>
<dbReference type="GO" id="GO:0008270">
    <property type="term" value="F:zinc ion binding"/>
    <property type="evidence" value="ECO:0007669"/>
    <property type="project" value="InterPro"/>
</dbReference>
<feature type="region of interest" description="Disordered" evidence="5">
    <location>
        <begin position="89"/>
        <end position="120"/>
    </location>
</feature>
<evidence type="ECO:0000313" key="7">
    <source>
        <dbReference type="EMBL" id="MBY6277888.1"/>
    </source>
</evidence>
<organism evidence="7 8">
    <name type="scientific">Symbiobacterium thermophilum</name>
    <dbReference type="NCBI Taxonomy" id="2734"/>
    <lineage>
        <taxon>Bacteria</taxon>
        <taxon>Bacillati</taxon>
        <taxon>Bacillota</taxon>
        <taxon>Clostridia</taxon>
        <taxon>Eubacteriales</taxon>
        <taxon>Symbiobacteriaceae</taxon>
        <taxon>Symbiobacterium</taxon>
    </lineage>
</organism>
<reference evidence="7" key="1">
    <citation type="submission" date="2017-11" db="EMBL/GenBank/DDBJ databases">
        <title>Three new genomes from thermophilic consortium.</title>
        <authorList>
            <person name="Quaggio R."/>
            <person name="Amgarten D."/>
            <person name="Setubal J.C."/>
        </authorList>
    </citation>
    <scope>NUCLEOTIDE SEQUENCE</scope>
    <source>
        <strain evidence="7">ZCTH01-B2</strain>
    </source>
</reference>
<evidence type="ECO:0000256" key="4">
    <source>
        <dbReference type="ARBA" id="ARBA00040194"/>
    </source>
</evidence>
<evidence type="ECO:0000256" key="1">
    <source>
        <dbReference type="ARBA" id="ARBA00022722"/>
    </source>
</evidence>
<feature type="compositionally biased region" description="Basic and acidic residues" evidence="5">
    <location>
        <begin position="89"/>
        <end position="112"/>
    </location>
</feature>
<comment type="similarity">
    <text evidence="3">Belongs to the HNH nuclease family.</text>
</comment>
<name>A0A953IBB6_SYMTR</name>
<dbReference type="GO" id="GO:0004519">
    <property type="term" value="F:endonuclease activity"/>
    <property type="evidence" value="ECO:0007669"/>
    <property type="project" value="UniProtKB-KW"/>
</dbReference>
<dbReference type="GO" id="GO:0016787">
    <property type="term" value="F:hydrolase activity"/>
    <property type="evidence" value="ECO:0007669"/>
    <property type="project" value="UniProtKB-KW"/>
</dbReference>
<dbReference type="GO" id="GO:0003676">
    <property type="term" value="F:nucleic acid binding"/>
    <property type="evidence" value="ECO:0007669"/>
    <property type="project" value="InterPro"/>
</dbReference>
<dbReference type="GO" id="GO:0005829">
    <property type="term" value="C:cytosol"/>
    <property type="evidence" value="ECO:0007669"/>
    <property type="project" value="TreeGrafter"/>
</dbReference>
<dbReference type="AlphaFoldDB" id="A0A953IBB6"/>
<dbReference type="PANTHER" id="PTHR41286">
    <property type="entry name" value="HNH NUCLEASE YAJD-RELATED"/>
    <property type="match status" value="1"/>
</dbReference>
<evidence type="ECO:0000256" key="5">
    <source>
        <dbReference type="SAM" id="MobiDB-lite"/>
    </source>
</evidence>
<keyword evidence="1" id="KW-0540">Nuclease</keyword>
<evidence type="ECO:0000256" key="3">
    <source>
        <dbReference type="ARBA" id="ARBA00038412"/>
    </source>
</evidence>
<comment type="caution">
    <text evidence="7">The sequence shown here is derived from an EMBL/GenBank/DDBJ whole genome shotgun (WGS) entry which is preliminary data.</text>
</comment>
<dbReference type="Gene3D" id="1.10.30.50">
    <property type="match status" value="1"/>
</dbReference>
<keyword evidence="7" id="KW-0255">Endonuclease</keyword>
<evidence type="ECO:0000259" key="6">
    <source>
        <dbReference type="SMART" id="SM00507"/>
    </source>
</evidence>
<dbReference type="CDD" id="cd00085">
    <property type="entry name" value="HNHc"/>
    <property type="match status" value="1"/>
</dbReference>
<sequence>MGKRPRNPDADRFYDRYKRNREAKRFYNSAAWKRLRLLALQRDHYLCQPCLRRGVLTPADDVHHIEPIEKAPDRALDLDNVESICDACHNREHPEKGKRSEEERPVRARVVEMKPNPEVV</sequence>
<protein>
    <recommendedName>
        <fullName evidence="4">Putative HNH nuclease YajD</fullName>
    </recommendedName>
</protein>